<evidence type="ECO:0000313" key="2">
    <source>
        <dbReference type="EMBL" id="CAI2718409.1"/>
    </source>
</evidence>
<keyword evidence="1" id="KW-1133">Transmembrane helix</keyword>
<dbReference type="Proteomes" id="UP001157733">
    <property type="component" value="Chromosome"/>
</dbReference>
<keyword evidence="1" id="KW-0812">Transmembrane</keyword>
<feature type="transmembrane region" description="Helical" evidence="1">
    <location>
        <begin position="74"/>
        <end position="90"/>
    </location>
</feature>
<sequence>MQIQTLGDLFAHPGFQTLFLTILIVFANVIIGVSMLPEDRRKRWYRLHRYIYVATVASLGLFLYINHQLQGNDAFVYFVAAYFLTAIPFSRRMNVTLHAVIASVGLVLLIGMATLSVL</sequence>
<dbReference type="RefSeq" id="WP_282011308.1">
    <property type="nucleotide sequence ID" value="NZ_OX336137.1"/>
</dbReference>
<evidence type="ECO:0000256" key="1">
    <source>
        <dbReference type="SAM" id="Phobius"/>
    </source>
</evidence>
<dbReference type="EMBL" id="OX336137">
    <property type="protein sequence ID" value="CAI2718409.1"/>
    <property type="molecule type" value="Genomic_DNA"/>
</dbReference>
<proteinExistence type="predicted"/>
<evidence type="ECO:0000313" key="3">
    <source>
        <dbReference type="Proteomes" id="UP001157733"/>
    </source>
</evidence>
<accession>A0ABM9HE20</accession>
<feature type="transmembrane region" description="Helical" evidence="1">
    <location>
        <begin position="15"/>
        <end position="37"/>
    </location>
</feature>
<keyword evidence="3" id="KW-1185">Reference proteome</keyword>
<gene>
    <name evidence="2" type="ORF">NSPWAT_1550</name>
</gene>
<protein>
    <recommendedName>
        <fullName evidence="4">GGDEF domain-containing protein</fullName>
    </recommendedName>
</protein>
<name>A0ABM9HE20_9BACT</name>
<organism evidence="2 3">
    <name type="scientific">Nitrospina watsonii</name>
    <dbReference type="NCBI Taxonomy" id="1323948"/>
    <lineage>
        <taxon>Bacteria</taxon>
        <taxon>Pseudomonadati</taxon>
        <taxon>Nitrospinota/Tectimicrobiota group</taxon>
        <taxon>Nitrospinota</taxon>
        <taxon>Nitrospinia</taxon>
        <taxon>Nitrospinales</taxon>
        <taxon>Nitrospinaceae</taxon>
        <taxon>Nitrospina</taxon>
    </lineage>
</organism>
<feature type="transmembrane region" description="Helical" evidence="1">
    <location>
        <begin position="97"/>
        <end position="117"/>
    </location>
</feature>
<reference evidence="2 3" key="1">
    <citation type="submission" date="2022-09" db="EMBL/GenBank/DDBJ databases">
        <authorList>
            <person name="Kop L."/>
        </authorList>
    </citation>
    <scope>NUCLEOTIDE SEQUENCE [LARGE SCALE GENOMIC DNA]</scope>
    <source>
        <strain evidence="2 3">347</strain>
    </source>
</reference>
<evidence type="ECO:0008006" key="4">
    <source>
        <dbReference type="Google" id="ProtNLM"/>
    </source>
</evidence>
<feature type="transmembrane region" description="Helical" evidence="1">
    <location>
        <begin position="49"/>
        <end position="68"/>
    </location>
</feature>
<keyword evidence="1" id="KW-0472">Membrane</keyword>